<evidence type="ECO:0000256" key="5">
    <source>
        <dbReference type="ARBA" id="ARBA00022573"/>
    </source>
</evidence>
<keyword evidence="7 9" id="KW-1133">Transmembrane helix</keyword>
<feature type="transmembrane region" description="Helical" evidence="9">
    <location>
        <begin position="59"/>
        <end position="79"/>
    </location>
</feature>
<evidence type="ECO:0000313" key="11">
    <source>
        <dbReference type="EMBL" id="TKG34891.1"/>
    </source>
</evidence>
<dbReference type="AlphaFoldDB" id="A0A2N7NF10"/>
<dbReference type="GO" id="GO:0048472">
    <property type="term" value="F:threonine-phosphate decarboxylase activity"/>
    <property type="evidence" value="ECO:0007669"/>
    <property type="project" value="InterPro"/>
</dbReference>
<evidence type="ECO:0000256" key="3">
    <source>
        <dbReference type="ARBA" id="ARBA00006263"/>
    </source>
</evidence>
<evidence type="ECO:0000313" key="13">
    <source>
        <dbReference type="Proteomes" id="UP000308018"/>
    </source>
</evidence>
<feature type="transmembrane region" description="Helical" evidence="9">
    <location>
        <begin position="303"/>
        <end position="320"/>
    </location>
</feature>
<dbReference type="EMBL" id="SYVV01000009">
    <property type="protein sequence ID" value="TKG34891.1"/>
    <property type="molecule type" value="Genomic_DNA"/>
</dbReference>
<comment type="function">
    <text evidence="9">Converts cobyric acid to cobinamide by the addition of aminopropanol on the F carboxylic group.</text>
</comment>
<name>A0A2N7NF10_9VIBR</name>
<comment type="subcellular location">
    <subcellularLocation>
        <location evidence="1 9">Cell membrane</location>
        <topology evidence="1 9">Multi-pass membrane protein</topology>
    </subcellularLocation>
</comment>
<keyword evidence="5 9" id="KW-0169">Cobalamin biosynthesis</keyword>
<dbReference type="HAMAP" id="MF_00024">
    <property type="entry name" value="CobD_CbiB"/>
    <property type="match status" value="1"/>
</dbReference>
<keyword evidence="6 9" id="KW-0812">Transmembrane</keyword>
<dbReference type="Pfam" id="PF03186">
    <property type="entry name" value="CobD_Cbib"/>
    <property type="match status" value="1"/>
</dbReference>
<evidence type="ECO:0000256" key="4">
    <source>
        <dbReference type="ARBA" id="ARBA00022475"/>
    </source>
</evidence>
<evidence type="ECO:0000256" key="8">
    <source>
        <dbReference type="ARBA" id="ARBA00023136"/>
    </source>
</evidence>
<dbReference type="Proteomes" id="UP000235579">
    <property type="component" value="Unassembled WGS sequence"/>
</dbReference>
<dbReference type="UniPathway" id="UPA00148"/>
<dbReference type="PANTHER" id="PTHR34308">
    <property type="entry name" value="COBALAMIN BIOSYNTHESIS PROTEIN CBIB"/>
    <property type="match status" value="1"/>
</dbReference>
<feature type="transmembrane region" description="Helical" evidence="9">
    <location>
        <begin position="12"/>
        <end position="30"/>
    </location>
</feature>
<comment type="caution">
    <text evidence="10">The sequence shown here is derived from an EMBL/GenBank/DDBJ whole genome shotgun (WGS) entry which is preliminary data.</text>
</comment>
<dbReference type="GO" id="GO:0005886">
    <property type="term" value="C:plasma membrane"/>
    <property type="evidence" value="ECO:0007669"/>
    <property type="project" value="UniProtKB-SubCell"/>
</dbReference>
<evidence type="ECO:0000313" key="10">
    <source>
        <dbReference type="EMBL" id="PMP11597.1"/>
    </source>
</evidence>
<dbReference type="Proteomes" id="UP000308018">
    <property type="component" value="Unassembled WGS sequence"/>
</dbReference>
<dbReference type="InterPro" id="IPR004485">
    <property type="entry name" value="Cobalamin_biosynth_CobD/CbiB"/>
</dbReference>
<evidence type="ECO:0000256" key="2">
    <source>
        <dbReference type="ARBA" id="ARBA00004953"/>
    </source>
</evidence>
<reference evidence="11 13" key="4">
    <citation type="submission" date="2019-04" db="EMBL/GenBank/DDBJ databases">
        <title>A reverse ecology approach based on a biological definition of microbial populations.</title>
        <authorList>
            <person name="Arevalo P."/>
            <person name="Vaninsberghe D."/>
            <person name="Elsherbini J."/>
            <person name="Gore J."/>
            <person name="Polz M."/>
        </authorList>
    </citation>
    <scope>NUCLEOTIDE SEQUENCE [LARGE SCALE GENOMIC DNA]</scope>
    <source>
        <strain evidence="11 13">10N.222.45.A8</strain>
    </source>
</reference>
<protein>
    <recommendedName>
        <fullName evidence="9">Cobalamin biosynthesis protein CobD</fullName>
    </recommendedName>
</protein>
<evidence type="ECO:0000256" key="9">
    <source>
        <dbReference type="HAMAP-Rule" id="MF_00024"/>
    </source>
</evidence>
<dbReference type="GO" id="GO:0009236">
    <property type="term" value="P:cobalamin biosynthetic process"/>
    <property type="evidence" value="ECO:0007669"/>
    <property type="project" value="UniProtKB-UniRule"/>
</dbReference>
<keyword evidence="4 9" id="KW-1003">Cell membrane</keyword>
<sequence length="321" mass="35667">MMIFFDLNFGYSSLAIALMMIAALMLDHLLGEPKRFHPLIGFGYAVEKIEKLLNRATKFSGLIAWIAATVPLCLLSFWLQHTLLSMGNTLGFWLFNIVVLYIAIGQRSLLEHAQWIHQPLSQGDLDLAREKVGWIVSRNTETMDQRQITSSTIESVLENGNDAIFGTLFWFALLGAPGALLFRLVNTLDAMWGYKNERWLEFGYVAAKVDDVMGWAPARLTALSYSLLGNTKLALKCWKEQAKHCSSPNGGPVMTSGAGALQIIIGGDTYYHGKLVKKRPMGKGNIATLEDIPRAISLVQKTSVLWAIVMLLLSLLTLCLF</sequence>
<reference evidence="10" key="2">
    <citation type="submission" date="2016-07" db="EMBL/GenBank/DDBJ databases">
        <authorList>
            <person name="Wan K."/>
            <person name="Booth B."/>
            <person name="Spirohn K."/>
            <person name="Hao T."/>
            <person name="Hu Y."/>
            <person name="Calderwood M."/>
            <person name="Hill D."/>
            <person name="Mohr S."/>
            <person name="Vidal M."/>
            <person name="Celniker S."/>
            <person name="Perrimon N."/>
        </authorList>
    </citation>
    <scope>NUCLEOTIDE SEQUENCE</scope>
    <source>
        <strain evidence="10">10N.222.48.A2</strain>
    </source>
</reference>
<dbReference type="GO" id="GO:0015420">
    <property type="term" value="F:ABC-type vitamin B12 transporter activity"/>
    <property type="evidence" value="ECO:0007669"/>
    <property type="project" value="UniProtKB-UniRule"/>
</dbReference>
<dbReference type="NCBIfam" id="TIGR00380">
    <property type="entry name" value="cobal_cbiB"/>
    <property type="match status" value="1"/>
</dbReference>
<reference evidence="10" key="3">
    <citation type="journal article" date="2018" name="Nature">
        <title>A major lineage of non-tailed dsDNA viruses as unrecognized killers of marine bacteria.</title>
        <authorList>
            <person name="Kauffman K.M."/>
            <person name="Hussain F.A."/>
            <person name="Yang J."/>
            <person name="Arevalo P."/>
            <person name="Brown J.M."/>
            <person name="Chang W.K."/>
            <person name="VanInsberghe D."/>
            <person name="Elsherbini J."/>
            <person name="Sharma R.S."/>
            <person name="Cutler M.B."/>
            <person name="Kelly L."/>
            <person name="Polz M.F."/>
        </authorList>
    </citation>
    <scope>NUCLEOTIDE SEQUENCE</scope>
    <source>
        <strain evidence="10">10N.222.48.A2</strain>
    </source>
</reference>
<evidence type="ECO:0000256" key="1">
    <source>
        <dbReference type="ARBA" id="ARBA00004651"/>
    </source>
</evidence>
<gene>
    <name evidence="9" type="primary">cobD</name>
    <name evidence="10" type="ORF">BCS92_19790</name>
    <name evidence="11" type="ORF">FC057_07675</name>
</gene>
<keyword evidence="8 9" id="KW-0472">Membrane</keyword>
<comment type="pathway">
    <text evidence="2 9">Cofactor biosynthesis; adenosylcobalamin biosynthesis.</text>
</comment>
<feature type="transmembrane region" description="Helical" evidence="9">
    <location>
        <begin position="163"/>
        <end position="185"/>
    </location>
</feature>
<evidence type="ECO:0000256" key="7">
    <source>
        <dbReference type="ARBA" id="ARBA00022989"/>
    </source>
</evidence>
<feature type="transmembrane region" description="Helical" evidence="9">
    <location>
        <begin position="85"/>
        <end position="104"/>
    </location>
</feature>
<evidence type="ECO:0000256" key="6">
    <source>
        <dbReference type="ARBA" id="ARBA00022692"/>
    </source>
</evidence>
<dbReference type="PANTHER" id="PTHR34308:SF1">
    <property type="entry name" value="COBALAMIN BIOSYNTHESIS PROTEIN CBIB"/>
    <property type="match status" value="1"/>
</dbReference>
<dbReference type="RefSeq" id="WP_012604821.1">
    <property type="nucleotide sequence ID" value="NZ_MDBG01000225.1"/>
</dbReference>
<proteinExistence type="inferred from homology"/>
<dbReference type="EMBL" id="MDBP01000060">
    <property type="protein sequence ID" value="PMP11597.1"/>
    <property type="molecule type" value="Genomic_DNA"/>
</dbReference>
<accession>A0A2N7NF10</accession>
<comment type="similarity">
    <text evidence="3 9">Belongs to the CobD/CbiB family.</text>
</comment>
<organism evidence="10 12">
    <name type="scientific">Vibrio tasmaniensis</name>
    <dbReference type="NCBI Taxonomy" id="212663"/>
    <lineage>
        <taxon>Bacteria</taxon>
        <taxon>Pseudomonadati</taxon>
        <taxon>Pseudomonadota</taxon>
        <taxon>Gammaproteobacteria</taxon>
        <taxon>Vibrionales</taxon>
        <taxon>Vibrionaceae</taxon>
        <taxon>Vibrio</taxon>
    </lineage>
</organism>
<reference evidence="12" key="1">
    <citation type="submission" date="2016-07" db="EMBL/GenBank/DDBJ databases">
        <title>Nontailed viruses are major unrecognized killers of bacteria in the ocean.</title>
        <authorList>
            <person name="Kauffman K."/>
            <person name="Hussain F."/>
            <person name="Yang J."/>
            <person name="Arevalo P."/>
            <person name="Brown J."/>
            <person name="Cutler M."/>
            <person name="Kelly L."/>
            <person name="Polz M.F."/>
        </authorList>
    </citation>
    <scope>NUCLEOTIDE SEQUENCE [LARGE SCALE GENOMIC DNA]</scope>
    <source>
        <strain evidence="12">10N.222.48.A2</strain>
    </source>
</reference>
<evidence type="ECO:0000313" key="12">
    <source>
        <dbReference type="Proteomes" id="UP000235579"/>
    </source>
</evidence>